<evidence type="ECO:0000313" key="2">
    <source>
        <dbReference type="Proteomes" id="UP000059680"/>
    </source>
</evidence>
<proteinExistence type="predicted"/>
<sequence length="103" mass="11766">MVSSQFIEDKQSQFVLLNQQANKQNKQPQTVTGQPRRHRRLRRLVVHHGNFSLSSAVAPSLGPRITSYYRSPPSHCPPSSIAALPFRRGPHPPLILTRQHQIW</sequence>
<evidence type="ECO:0000313" key="1">
    <source>
        <dbReference type="EMBL" id="BAT10353.1"/>
    </source>
</evidence>
<accession>A0A0P0XSV7</accession>
<dbReference type="Proteomes" id="UP000059680">
    <property type="component" value="Chromosome 10"/>
</dbReference>
<name>A0A0P0XSV7_ORYSJ</name>
<dbReference type="EMBL" id="AP014966">
    <property type="protein sequence ID" value="BAT10353.1"/>
    <property type="molecule type" value="Genomic_DNA"/>
</dbReference>
<protein>
    <submittedName>
        <fullName evidence="1">Os10g0329401 protein</fullName>
    </submittedName>
</protein>
<reference evidence="2" key="1">
    <citation type="journal article" date="2005" name="Nature">
        <title>The map-based sequence of the rice genome.</title>
        <authorList>
            <consortium name="International rice genome sequencing project (IRGSP)"/>
            <person name="Matsumoto T."/>
            <person name="Wu J."/>
            <person name="Kanamori H."/>
            <person name="Katayose Y."/>
            <person name="Fujisawa M."/>
            <person name="Namiki N."/>
            <person name="Mizuno H."/>
            <person name="Yamamoto K."/>
            <person name="Antonio B.A."/>
            <person name="Baba T."/>
            <person name="Sakata K."/>
            <person name="Nagamura Y."/>
            <person name="Aoki H."/>
            <person name="Arikawa K."/>
            <person name="Arita K."/>
            <person name="Bito T."/>
            <person name="Chiden Y."/>
            <person name="Fujitsuka N."/>
            <person name="Fukunaka R."/>
            <person name="Hamada M."/>
            <person name="Harada C."/>
            <person name="Hayashi A."/>
            <person name="Hijishita S."/>
            <person name="Honda M."/>
            <person name="Hosokawa S."/>
            <person name="Ichikawa Y."/>
            <person name="Idonuma A."/>
            <person name="Iijima M."/>
            <person name="Ikeda M."/>
            <person name="Ikeno M."/>
            <person name="Ito K."/>
            <person name="Ito S."/>
            <person name="Ito T."/>
            <person name="Ito Y."/>
            <person name="Ito Y."/>
            <person name="Iwabuchi A."/>
            <person name="Kamiya K."/>
            <person name="Karasawa W."/>
            <person name="Kurita K."/>
            <person name="Katagiri S."/>
            <person name="Kikuta A."/>
            <person name="Kobayashi H."/>
            <person name="Kobayashi N."/>
            <person name="Machita K."/>
            <person name="Maehara T."/>
            <person name="Masukawa M."/>
            <person name="Mizubayashi T."/>
            <person name="Mukai Y."/>
            <person name="Nagasaki H."/>
            <person name="Nagata Y."/>
            <person name="Naito S."/>
            <person name="Nakashima M."/>
            <person name="Nakama Y."/>
            <person name="Nakamichi Y."/>
            <person name="Nakamura M."/>
            <person name="Meguro A."/>
            <person name="Negishi M."/>
            <person name="Ohta I."/>
            <person name="Ohta T."/>
            <person name="Okamoto M."/>
            <person name="Ono N."/>
            <person name="Saji S."/>
            <person name="Sakaguchi M."/>
            <person name="Sakai K."/>
            <person name="Shibata M."/>
            <person name="Shimokawa T."/>
            <person name="Song J."/>
            <person name="Takazaki Y."/>
            <person name="Terasawa K."/>
            <person name="Tsugane M."/>
            <person name="Tsuji K."/>
            <person name="Ueda S."/>
            <person name="Waki K."/>
            <person name="Yamagata H."/>
            <person name="Yamamoto M."/>
            <person name="Yamamoto S."/>
            <person name="Yamane H."/>
            <person name="Yoshiki S."/>
            <person name="Yoshihara R."/>
            <person name="Yukawa K."/>
            <person name="Zhong H."/>
            <person name="Yano M."/>
            <person name="Yuan Q."/>
            <person name="Ouyang S."/>
            <person name="Liu J."/>
            <person name="Jones K.M."/>
            <person name="Gansberger K."/>
            <person name="Moffat K."/>
            <person name="Hill J."/>
            <person name="Bera J."/>
            <person name="Fadrosh D."/>
            <person name="Jin S."/>
            <person name="Johri S."/>
            <person name="Kim M."/>
            <person name="Overton L."/>
            <person name="Reardon M."/>
            <person name="Tsitrin T."/>
            <person name="Vuong H."/>
            <person name="Weaver B."/>
            <person name="Ciecko A."/>
            <person name="Tallon L."/>
            <person name="Jackson J."/>
            <person name="Pai G."/>
            <person name="Aken S.V."/>
            <person name="Utterback T."/>
            <person name="Reidmuller S."/>
            <person name="Feldblyum T."/>
            <person name="Hsiao J."/>
            <person name="Zismann V."/>
            <person name="Iobst S."/>
            <person name="de Vazeille A.R."/>
            <person name="Buell C.R."/>
            <person name="Ying K."/>
            <person name="Li Y."/>
            <person name="Lu T."/>
            <person name="Huang Y."/>
            <person name="Zhao Q."/>
            <person name="Feng Q."/>
            <person name="Zhang L."/>
            <person name="Zhu J."/>
            <person name="Weng Q."/>
            <person name="Mu J."/>
            <person name="Lu Y."/>
            <person name="Fan D."/>
            <person name="Liu Y."/>
            <person name="Guan J."/>
            <person name="Zhang Y."/>
            <person name="Yu S."/>
            <person name="Liu X."/>
            <person name="Zhang Y."/>
            <person name="Hong G."/>
            <person name="Han B."/>
            <person name="Choisne N."/>
            <person name="Demange N."/>
            <person name="Orjeda G."/>
            <person name="Samain S."/>
            <person name="Cattolico L."/>
            <person name="Pelletier E."/>
            <person name="Couloux A."/>
            <person name="Segurens B."/>
            <person name="Wincker P."/>
            <person name="D'Hont A."/>
            <person name="Scarpelli C."/>
            <person name="Weissenbach J."/>
            <person name="Salanoubat M."/>
            <person name="Quetier F."/>
            <person name="Yu Y."/>
            <person name="Kim H.R."/>
            <person name="Rambo T."/>
            <person name="Currie J."/>
            <person name="Collura K."/>
            <person name="Luo M."/>
            <person name="Yang T."/>
            <person name="Ammiraju J.S.S."/>
            <person name="Engler F."/>
            <person name="Soderlund C."/>
            <person name="Wing R.A."/>
            <person name="Palmer L.E."/>
            <person name="de la Bastide M."/>
            <person name="Spiegel L."/>
            <person name="Nascimento L."/>
            <person name="Zutavern T."/>
            <person name="O'Shaughnessy A."/>
            <person name="Dike S."/>
            <person name="Dedhia N."/>
            <person name="Preston R."/>
            <person name="Balija V."/>
            <person name="McCombie W.R."/>
            <person name="Chow T."/>
            <person name="Chen H."/>
            <person name="Chung M."/>
            <person name="Chen C."/>
            <person name="Shaw J."/>
            <person name="Wu H."/>
            <person name="Hsiao K."/>
            <person name="Chao Y."/>
            <person name="Chu M."/>
            <person name="Cheng C."/>
            <person name="Hour A."/>
            <person name="Lee P."/>
            <person name="Lin S."/>
            <person name="Lin Y."/>
            <person name="Liou J."/>
            <person name="Liu S."/>
            <person name="Hsing Y."/>
            <person name="Raghuvanshi S."/>
            <person name="Mohanty A."/>
            <person name="Bharti A.K."/>
            <person name="Gaur A."/>
            <person name="Gupta V."/>
            <person name="Kumar D."/>
            <person name="Ravi V."/>
            <person name="Vij S."/>
            <person name="Kapur A."/>
            <person name="Khurana P."/>
            <person name="Khurana P."/>
            <person name="Khurana J.P."/>
            <person name="Tyagi A.K."/>
            <person name="Gaikwad K."/>
            <person name="Singh A."/>
            <person name="Dalal V."/>
            <person name="Srivastava S."/>
            <person name="Dixit A."/>
            <person name="Pal A.K."/>
            <person name="Ghazi I.A."/>
            <person name="Yadav M."/>
            <person name="Pandit A."/>
            <person name="Bhargava A."/>
            <person name="Sureshbabu K."/>
            <person name="Batra K."/>
            <person name="Sharma T.R."/>
            <person name="Mohapatra T."/>
            <person name="Singh N.K."/>
            <person name="Messing J."/>
            <person name="Nelson A.B."/>
            <person name="Fuks G."/>
            <person name="Kavchok S."/>
            <person name="Keizer G."/>
            <person name="Linton E."/>
            <person name="Llaca V."/>
            <person name="Song R."/>
            <person name="Tanyolac B."/>
            <person name="Young S."/>
            <person name="Ho-Il K."/>
            <person name="Hahn J.H."/>
            <person name="Sangsakoo G."/>
            <person name="Vanavichit A."/>
            <person name="de Mattos Luiz.A.T."/>
            <person name="Zimmer P.D."/>
            <person name="Malone G."/>
            <person name="Dellagostin O."/>
            <person name="de Oliveira A.C."/>
            <person name="Bevan M."/>
            <person name="Bancroft I."/>
            <person name="Minx P."/>
            <person name="Cordum H."/>
            <person name="Wilson R."/>
            <person name="Cheng Z."/>
            <person name="Jin W."/>
            <person name="Jiang J."/>
            <person name="Leong S.A."/>
            <person name="Iwama H."/>
            <person name="Gojobori T."/>
            <person name="Itoh T."/>
            <person name="Niimura Y."/>
            <person name="Fujii Y."/>
            <person name="Habara T."/>
            <person name="Sakai H."/>
            <person name="Sato Y."/>
            <person name="Wilson G."/>
            <person name="Kumar K."/>
            <person name="McCouch S."/>
            <person name="Juretic N."/>
            <person name="Hoen D."/>
            <person name="Wright S."/>
            <person name="Bruskiewich R."/>
            <person name="Bureau T."/>
            <person name="Miyao A."/>
            <person name="Hirochika H."/>
            <person name="Nishikawa T."/>
            <person name="Kadowaki K."/>
            <person name="Sugiura M."/>
            <person name="Burr B."/>
            <person name="Sasaki T."/>
        </authorList>
    </citation>
    <scope>NUCLEOTIDE SEQUENCE [LARGE SCALE GENOMIC DNA]</scope>
    <source>
        <strain evidence="2">cv. Nipponbare</strain>
    </source>
</reference>
<gene>
    <name evidence="1" type="ordered locus">Os10g0329401</name>
    <name evidence="1" type="ORF">OSNPB_100329401</name>
</gene>
<keyword evidence="2" id="KW-1185">Reference proteome</keyword>
<reference evidence="1 2" key="3">
    <citation type="journal article" date="2013" name="Rice">
        <title>Improvement of the Oryza sativa Nipponbare reference genome using next generation sequence and optical map data.</title>
        <authorList>
            <person name="Kawahara Y."/>
            <person name="de la Bastide M."/>
            <person name="Hamilton J.P."/>
            <person name="Kanamori H."/>
            <person name="McCombie W.R."/>
            <person name="Ouyang S."/>
            <person name="Schwartz D.C."/>
            <person name="Tanaka T."/>
            <person name="Wu J."/>
            <person name="Zhou S."/>
            <person name="Childs K.L."/>
            <person name="Davidson R.M."/>
            <person name="Lin H."/>
            <person name="Quesada-Ocampo L."/>
            <person name="Vaillancourt B."/>
            <person name="Sakai H."/>
            <person name="Lee S.S."/>
            <person name="Kim J."/>
            <person name="Numa H."/>
            <person name="Itoh T."/>
            <person name="Buell C.R."/>
            <person name="Matsumoto T."/>
        </authorList>
    </citation>
    <scope>NUCLEOTIDE SEQUENCE [LARGE SCALE GENOMIC DNA]</scope>
    <source>
        <strain evidence="2">cv. Nipponbare</strain>
    </source>
</reference>
<reference evidence="1 2" key="2">
    <citation type="journal article" date="2013" name="Plant Cell Physiol.">
        <title>Rice Annotation Project Database (RAP-DB): an integrative and interactive database for rice genomics.</title>
        <authorList>
            <person name="Sakai H."/>
            <person name="Lee S.S."/>
            <person name="Tanaka T."/>
            <person name="Numa H."/>
            <person name="Kim J."/>
            <person name="Kawahara Y."/>
            <person name="Wakimoto H."/>
            <person name="Yang C.C."/>
            <person name="Iwamoto M."/>
            <person name="Abe T."/>
            <person name="Yamada Y."/>
            <person name="Muto A."/>
            <person name="Inokuchi H."/>
            <person name="Ikemura T."/>
            <person name="Matsumoto T."/>
            <person name="Sasaki T."/>
            <person name="Itoh T."/>
        </authorList>
    </citation>
    <scope>NUCLEOTIDE SEQUENCE [LARGE SCALE GENOMIC DNA]</scope>
    <source>
        <strain evidence="2">cv. Nipponbare</strain>
    </source>
</reference>
<dbReference type="AlphaFoldDB" id="A0A0P0XSV7"/>
<dbReference type="PaxDb" id="39947-A0A0P0XSV7"/>
<organism evidence="1 2">
    <name type="scientific">Oryza sativa subsp. japonica</name>
    <name type="common">Rice</name>
    <dbReference type="NCBI Taxonomy" id="39947"/>
    <lineage>
        <taxon>Eukaryota</taxon>
        <taxon>Viridiplantae</taxon>
        <taxon>Streptophyta</taxon>
        <taxon>Embryophyta</taxon>
        <taxon>Tracheophyta</taxon>
        <taxon>Spermatophyta</taxon>
        <taxon>Magnoliopsida</taxon>
        <taxon>Liliopsida</taxon>
        <taxon>Poales</taxon>
        <taxon>Poaceae</taxon>
        <taxon>BOP clade</taxon>
        <taxon>Oryzoideae</taxon>
        <taxon>Oryzeae</taxon>
        <taxon>Oryzinae</taxon>
        <taxon>Oryza</taxon>
        <taxon>Oryza sativa</taxon>
    </lineage>
</organism>
<dbReference type="InParanoid" id="A0A0P0XSV7"/>